<accession>A0A1H9SZS7</accession>
<dbReference type="AlphaFoldDB" id="A0A1H9SZS7"/>
<sequence>MSHAPRIELHPVNQRVQVHVDGTLLADSTNPLELRERGYPPRHYLPRDDVRMDLLTISETKTYCPFKGHTVYFSLDGNKDIAWSYEQSIEGMEAIKNRVVFSGKVAGVRVLLLMYLVTNFLLKEKNVLVRECCMLLNVSF</sequence>
<dbReference type="EMBL" id="FOGS01000004">
    <property type="protein sequence ID" value="SER90522.1"/>
    <property type="molecule type" value="Genomic_DNA"/>
</dbReference>
<reference evidence="3" key="1">
    <citation type="submission" date="2016-10" db="EMBL/GenBank/DDBJ databases">
        <authorList>
            <person name="Varghese N."/>
            <person name="Submissions S."/>
        </authorList>
    </citation>
    <scope>NUCLEOTIDE SEQUENCE [LARGE SCALE GENOMIC DNA]</scope>
    <source>
        <strain evidence="3">CGMCC 1.6495</strain>
    </source>
</reference>
<evidence type="ECO:0000313" key="3">
    <source>
        <dbReference type="Proteomes" id="UP000198505"/>
    </source>
</evidence>
<feature type="domain" description="DUF427" evidence="1">
    <location>
        <begin position="16"/>
        <end position="102"/>
    </location>
</feature>
<name>A0A1H9SZS7_9GAMM</name>
<dbReference type="InterPro" id="IPR038694">
    <property type="entry name" value="DUF427_sf"/>
</dbReference>
<proteinExistence type="predicted"/>
<evidence type="ECO:0000313" key="2">
    <source>
        <dbReference type="EMBL" id="SER90522.1"/>
    </source>
</evidence>
<evidence type="ECO:0000259" key="1">
    <source>
        <dbReference type="Pfam" id="PF04248"/>
    </source>
</evidence>
<organism evidence="2 3">
    <name type="scientific">Vreelandella subterranea</name>
    <dbReference type="NCBI Taxonomy" id="416874"/>
    <lineage>
        <taxon>Bacteria</taxon>
        <taxon>Pseudomonadati</taxon>
        <taxon>Pseudomonadota</taxon>
        <taxon>Gammaproteobacteria</taxon>
        <taxon>Oceanospirillales</taxon>
        <taxon>Halomonadaceae</taxon>
        <taxon>Vreelandella</taxon>
    </lineage>
</organism>
<dbReference type="Proteomes" id="UP000198505">
    <property type="component" value="Unassembled WGS sequence"/>
</dbReference>
<protein>
    <submittedName>
        <fullName evidence="2">Uncharacterized conserved protein, DUF427 family</fullName>
    </submittedName>
</protein>
<dbReference type="Pfam" id="PF04248">
    <property type="entry name" value="NTP_transf_9"/>
    <property type="match status" value="1"/>
</dbReference>
<dbReference type="PANTHER" id="PTHR34310:SF8">
    <property type="entry name" value="CONSERVED PROTEIN"/>
    <property type="match status" value="1"/>
</dbReference>
<dbReference type="InterPro" id="IPR007361">
    <property type="entry name" value="DUF427"/>
</dbReference>
<dbReference type="RefSeq" id="WP_092826767.1">
    <property type="nucleotide sequence ID" value="NZ_FOGS01000004.1"/>
</dbReference>
<dbReference type="Gene3D" id="2.170.150.40">
    <property type="entry name" value="Domain of unknown function (DUF427)"/>
    <property type="match status" value="1"/>
</dbReference>
<keyword evidence="3" id="KW-1185">Reference proteome</keyword>
<dbReference type="PANTHER" id="PTHR34310">
    <property type="entry name" value="DUF427 DOMAIN PROTEIN (AFU_ORTHOLOGUE AFUA_3G02220)"/>
    <property type="match status" value="1"/>
</dbReference>
<gene>
    <name evidence="2" type="ORF">SAMN04487958_104124</name>
</gene>
<dbReference type="STRING" id="416874.SAMN04487958_104124"/>